<organism evidence="8 9">
    <name type="scientific">Escallonia rubra</name>
    <dbReference type="NCBI Taxonomy" id="112253"/>
    <lineage>
        <taxon>Eukaryota</taxon>
        <taxon>Viridiplantae</taxon>
        <taxon>Streptophyta</taxon>
        <taxon>Embryophyta</taxon>
        <taxon>Tracheophyta</taxon>
        <taxon>Spermatophyta</taxon>
        <taxon>Magnoliopsida</taxon>
        <taxon>eudicotyledons</taxon>
        <taxon>Gunneridae</taxon>
        <taxon>Pentapetalae</taxon>
        <taxon>asterids</taxon>
        <taxon>campanulids</taxon>
        <taxon>Escalloniales</taxon>
        <taxon>Escalloniaceae</taxon>
        <taxon>Escallonia</taxon>
    </lineage>
</organism>
<dbReference type="InterPro" id="IPR036893">
    <property type="entry name" value="SBP_sf"/>
</dbReference>
<dbReference type="SUPFAM" id="SSF103612">
    <property type="entry name" value="SBT domain"/>
    <property type="match status" value="1"/>
</dbReference>
<keyword evidence="3" id="KW-0862">Zinc</keyword>
<sequence length="894" mass="100532">MSASPSSSSSPPPQPPPSQPRASLMDTTAYHQAVNDDLSTPLWDWNEFLDFNLDDQLALPLEQMALPDPVQSDNSDRIRKRDPRTTCSNFLAGRVPCACPEMDVLLAEEEAVAPGKKRVRTARATAAAMGKARCQVPGCEADISELKGYHRRHRVCLSCANASAVVLEGENKRYCQQCGKFHILSDFDEGKRSCRRKLERHNNRRRRKSTDTKVTTEKEPEQVEQDEVVVCDEETGKDSICLSSQATELEILLDSEGPSSILCSAHGSQSIEGGSFESFSAPGERQVDEEKEKCGNSPSYCDKKSPFSSVCPTGRISFKLYDWNPAEFPRRLRHQIFQWLASMPVELEGYIRPGCTILTMFIAMPNFMWTKLIEDPLAYIHDLVLTPGNMLSGRGTLLVYINNMVFRVMKVIKDRLLTFVPDGSKVTEVKVEQRVPKLHYVHPTCFEAGQPINFVACGSNLLQPKLRFLVSFAGKYLRYEVCVLSPCNKTEEDPASSIDHQLYKIQVPHTEQNLFGPAFVEVENESGVSNFLPILIGDKEICSEIEMMQQKIGRSFCSGRSRHDISSLCEVSTSRQGEFSKFILDTAWLLKEPALENVPNILTTYQLQRFNCALNFLVSYKSTAILERVLHCMEIVVENSQATGIADADMRTYVRNKSHARAIIREKLQKKVNPLLHSRIPLPIGDCFNQSSENAKVRKIIFLQLKDIDNTKNELDAVTCLTYPDRSENVQLLNGEVVMNVNYSREQPIKSCSRLFSGRVLNTRPLIFLVTAAAVCFGICLVFLHPQKVGRLATTVRRRALSDDTFIRFSVPRFRNRMSKVASTSINGGAVKRGHLFMGNDHMPLVLDPLESPLQLPQISSEPAQFPYAKNRLIRFHVRDSLTALSHMKHQSSG</sequence>
<feature type="region of interest" description="Disordered" evidence="5">
    <location>
        <begin position="199"/>
        <end position="225"/>
    </location>
</feature>
<keyword evidence="6" id="KW-1133">Transmembrane helix</keyword>
<proteinExistence type="predicted"/>
<dbReference type="Proteomes" id="UP001187471">
    <property type="component" value="Unassembled WGS sequence"/>
</dbReference>
<evidence type="ECO:0000256" key="4">
    <source>
        <dbReference type="PROSITE-ProRule" id="PRU00470"/>
    </source>
</evidence>
<evidence type="ECO:0000259" key="7">
    <source>
        <dbReference type="PROSITE" id="PS51141"/>
    </source>
</evidence>
<protein>
    <recommendedName>
        <fullName evidence="7">SBP-type domain-containing protein</fullName>
    </recommendedName>
</protein>
<accession>A0AA88S3V2</accession>
<feature type="compositionally biased region" description="Basic and acidic residues" evidence="5">
    <location>
        <begin position="209"/>
        <end position="221"/>
    </location>
</feature>
<evidence type="ECO:0000256" key="3">
    <source>
        <dbReference type="ARBA" id="ARBA00022833"/>
    </source>
</evidence>
<dbReference type="GO" id="GO:0005634">
    <property type="term" value="C:nucleus"/>
    <property type="evidence" value="ECO:0007669"/>
    <property type="project" value="InterPro"/>
</dbReference>
<dbReference type="Pfam" id="PF03110">
    <property type="entry name" value="SBP"/>
    <property type="match status" value="1"/>
</dbReference>
<evidence type="ECO:0000313" key="9">
    <source>
        <dbReference type="Proteomes" id="UP001187471"/>
    </source>
</evidence>
<evidence type="ECO:0000256" key="2">
    <source>
        <dbReference type="ARBA" id="ARBA00022771"/>
    </source>
</evidence>
<feature type="compositionally biased region" description="Pro residues" evidence="5">
    <location>
        <begin position="10"/>
        <end position="19"/>
    </location>
</feature>
<dbReference type="PANTHER" id="PTHR31251:SF108">
    <property type="entry name" value="SQUAMOSA PROMOTER-BINDING-LIKE PROTEIN 7"/>
    <property type="match status" value="1"/>
</dbReference>
<dbReference type="EMBL" id="JAVXUO010000087">
    <property type="protein sequence ID" value="KAK2995547.1"/>
    <property type="molecule type" value="Genomic_DNA"/>
</dbReference>
<feature type="domain" description="SBP-type" evidence="7">
    <location>
        <begin position="131"/>
        <end position="208"/>
    </location>
</feature>
<feature type="region of interest" description="Disordered" evidence="5">
    <location>
        <begin position="1"/>
        <end position="23"/>
    </location>
</feature>
<name>A0AA88S3V2_9ASTE</name>
<keyword evidence="6" id="KW-0812">Transmembrane</keyword>
<evidence type="ECO:0000256" key="5">
    <source>
        <dbReference type="SAM" id="MobiDB-lite"/>
    </source>
</evidence>
<dbReference type="PANTHER" id="PTHR31251">
    <property type="entry name" value="SQUAMOSA PROMOTER-BINDING-LIKE PROTEIN 4"/>
    <property type="match status" value="1"/>
</dbReference>
<feature type="transmembrane region" description="Helical" evidence="6">
    <location>
        <begin position="766"/>
        <end position="784"/>
    </location>
</feature>
<comment type="caution">
    <text evidence="8">The sequence shown here is derived from an EMBL/GenBank/DDBJ whole genome shotgun (WGS) entry which is preliminary data.</text>
</comment>
<keyword evidence="9" id="KW-1185">Reference proteome</keyword>
<dbReference type="AlphaFoldDB" id="A0AA88S3V2"/>
<dbReference type="InterPro" id="IPR044817">
    <property type="entry name" value="SBP-like"/>
</dbReference>
<keyword evidence="6" id="KW-0472">Membrane</keyword>
<reference evidence="8" key="1">
    <citation type="submission" date="2022-12" db="EMBL/GenBank/DDBJ databases">
        <title>Draft genome assemblies for two species of Escallonia (Escalloniales).</title>
        <authorList>
            <person name="Chanderbali A."/>
            <person name="Dervinis C."/>
            <person name="Anghel I."/>
            <person name="Soltis D."/>
            <person name="Soltis P."/>
            <person name="Zapata F."/>
        </authorList>
    </citation>
    <scope>NUCLEOTIDE SEQUENCE</scope>
    <source>
        <strain evidence="8">UCBG92.1500</strain>
        <tissue evidence="8">Leaf</tissue>
    </source>
</reference>
<keyword evidence="1" id="KW-0479">Metal-binding</keyword>
<dbReference type="GO" id="GO:0003677">
    <property type="term" value="F:DNA binding"/>
    <property type="evidence" value="ECO:0007669"/>
    <property type="project" value="InterPro"/>
</dbReference>
<evidence type="ECO:0000256" key="6">
    <source>
        <dbReference type="SAM" id="Phobius"/>
    </source>
</evidence>
<dbReference type="Pfam" id="PF26102">
    <property type="entry name" value="Ig_SPL7"/>
    <property type="match status" value="1"/>
</dbReference>
<feature type="compositionally biased region" description="Basic residues" evidence="5">
    <location>
        <begin position="199"/>
        <end position="208"/>
    </location>
</feature>
<dbReference type="PROSITE" id="PS51141">
    <property type="entry name" value="ZF_SBP"/>
    <property type="match status" value="1"/>
</dbReference>
<keyword evidence="2 4" id="KW-0863">Zinc-finger</keyword>
<dbReference type="InterPro" id="IPR004333">
    <property type="entry name" value="SBP_dom"/>
</dbReference>
<gene>
    <name evidence="8" type="ORF">RJ640_014944</name>
</gene>
<evidence type="ECO:0000313" key="8">
    <source>
        <dbReference type="EMBL" id="KAK2995547.1"/>
    </source>
</evidence>
<evidence type="ECO:0000256" key="1">
    <source>
        <dbReference type="ARBA" id="ARBA00022723"/>
    </source>
</evidence>
<dbReference type="GO" id="GO:0008270">
    <property type="term" value="F:zinc ion binding"/>
    <property type="evidence" value="ECO:0007669"/>
    <property type="project" value="UniProtKB-KW"/>
</dbReference>
<dbReference type="Gene3D" id="4.10.1100.10">
    <property type="entry name" value="Transcription factor, SBP-box domain"/>
    <property type="match status" value="1"/>
</dbReference>